<dbReference type="PROSITE" id="PS00618">
    <property type="entry name" value="RECF_2"/>
    <property type="match status" value="1"/>
</dbReference>
<sequence>MHVSHLALTDFRSYAELDLPLEPGVSAFVGPNGQGKTNLVEAIGYVSTLSSHRVAADSTLVRAGAPRAVVRLRARRADRETLIELEISPGRANRAQINRSPVRRTRDVLGIVRTVVFAPEDLALVKGDPDGRRRFLDALLVQVSPRMAGVLADYERVLRQRGALLKSAGGLRRHARVPAGAEPGGAGDLGTLDVWDAKLAQLGAEILAARLRLAEQLRPHVATAYEQVSDGGRATLGYRSSVERTDRADDDAWPGPAEPGAAAAGDVLPHAGASAAELEAQILAALARVRRQELDRGVNLVGPHRDDLLLGINDLPAKGYASHGESWSLALALRLACYHLLTHGDDDAIGGWVEGSAPILVLDDVFAELDDDRRDRLVHLVADAEQVLITAAVPHDVPAGLSGQRYAVLGGTVRRA</sequence>
<dbReference type="HAMAP" id="MF_00365">
    <property type="entry name" value="RecF"/>
    <property type="match status" value="1"/>
</dbReference>
<dbReference type="Pfam" id="PF02463">
    <property type="entry name" value="SMC_N"/>
    <property type="match status" value="1"/>
</dbReference>
<dbReference type="AlphaFoldDB" id="A0A511Z242"/>
<accession>A0A511Z242</accession>
<keyword evidence="18" id="KW-1185">Reference proteome</keyword>
<dbReference type="SUPFAM" id="SSF52540">
    <property type="entry name" value="P-loop containing nucleoside triphosphate hydrolases"/>
    <property type="match status" value="1"/>
</dbReference>
<evidence type="ECO:0000256" key="7">
    <source>
        <dbReference type="ARBA" id="ARBA00022763"/>
    </source>
</evidence>
<organism evidence="17 18">
    <name type="scientific">Actinotalea fermentans</name>
    <dbReference type="NCBI Taxonomy" id="43671"/>
    <lineage>
        <taxon>Bacteria</taxon>
        <taxon>Bacillati</taxon>
        <taxon>Actinomycetota</taxon>
        <taxon>Actinomycetes</taxon>
        <taxon>Micrococcales</taxon>
        <taxon>Cellulomonadaceae</taxon>
        <taxon>Actinotalea</taxon>
    </lineage>
</organism>
<gene>
    <name evidence="13 17" type="primary">recF</name>
    <name evidence="17" type="ORF">AFE02nite_32520</name>
</gene>
<keyword evidence="5 13" id="KW-0235">DNA replication</keyword>
<dbReference type="Gene3D" id="3.40.50.300">
    <property type="entry name" value="P-loop containing nucleotide triphosphate hydrolases"/>
    <property type="match status" value="1"/>
</dbReference>
<comment type="similarity">
    <text evidence="2 13 14">Belongs to the RecF family.</text>
</comment>
<evidence type="ECO:0000256" key="4">
    <source>
        <dbReference type="ARBA" id="ARBA00022490"/>
    </source>
</evidence>
<dbReference type="GO" id="GO:0006260">
    <property type="term" value="P:DNA replication"/>
    <property type="evidence" value="ECO:0007669"/>
    <property type="project" value="UniProtKB-UniRule"/>
</dbReference>
<keyword evidence="8 13" id="KW-0067">ATP-binding</keyword>
<dbReference type="RefSeq" id="WP_034245496.1">
    <property type="nucleotide sequence ID" value="NZ_BJYK01000013.1"/>
</dbReference>
<evidence type="ECO:0000256" key="5">
    <source>
        <dbReference type="ARBA" id="ARBA00022705"/>
    </source>
</evidence>
<dbReference type="GO" id="GO:0005524">
    <property type="term" value="F:ATP binding"/>
    <property type="evidence" value="ECO:0007669"/>
    <property type="project" value="UniProtKB-UniRule"/>
</dbReference>
<dbReference type="GO" id="GO:0003697">
    <property type="term" value="F:single-stranded DNA binding"/>
    <property type="evidence" value="ECO:0007669"/>
    <property type="project" value="UniProtKB-UniRule"/>
</dbReference>
<dbReference type="Gene3D" id="1.20.1050.90">
    <property type="entry name" value="RecF/RecN/SMC, N-terminal domain"/>
    <property type="match status" value="1"/>
</dbReference>
<feature type="domain" description="RecF/RecN/SMC N-terminal" evidence="16">
    <location>
        <begin position="3"/>
        <end position="391"/>
    </location>
</feature>
<dbReference type="PANTHER" id="PTHR32182:SF0">
    <property type="entry name" value="DNA REPLICATION AND REPAIR PROTEIN RECF"/>
    <property type="match status" value="1"/>
</dbReference>
<dbReference type="InterPro" id="IPR001238">
    <property type="entry name" value="DNA-binding_RecF"/>
</dbReference>
<keyword evidence="10 13" id="KW-0234">DNA repair</keyword>
<dbReference type="InterPro" id="IPR003395">
    <property type="entry name" value="RecF/RecN/SMC_N"/>
</dbReference>
<protein>
    <recommendedName>
        <fullName evidence="3 13">DNA replication and repair protein RecF</fullName>
    </recommendedName>
</protein>
<evidence type="ECO:0000256" key="6">
    <source>
        <dbReference type="ARBA" id="ARBA00022741"/>
    </source>
</evidence>
<dbReference type="GO" id="GO:0005737">
    <property type="term" value="C:cytoplasm"/>
    <property type="evidence" value="ECO:0007669"/>
    <property type="project" value="UniProtKB-SubCell"/>
</dbReference>
<evidence type="ECO:0000256" key="13">
    <source>
        <dbReference type="HAMAP-Rule" id="MF_00365"/>
    </source>
</evidence>
<proteinExistence type="inferred from homology"/>
<comment type="function">
    <text evidence="12 13 14">The RecF protein is involved in DNA metabolism; it is required for DNA replication and normal SOS inducibility. RecF binds preferentially to single-stranded, linear DNA. It also seems to bind ATP.</text>
</comment>
<evidence type="ECO:0000256" key="11">
    <source>
        <dbReference type="ARBA" id="ARBA00023236"/>
    </source>
</evidence>
<evidence type="ECO:0000256" key="8">
    <source>
        <dbReference type="ARBA" id="ARBA00022840"/>
    </source>
</evidence>
<feature type="region of interest" description="Disordered" evidence="15">
    <location>
        <begin position="236"/>
        <end position="264"/>
    </location>
</feature>
<dbReference type="GO" id="GO:0000731">
    <property type="term" value="P:DNA synthesis involved in DNA repair"/>
    <property type="evidence" value="ECO:0007669"/>
    <property type="project" value="TreeGrafter"/>
</dbReference>
<keyword evidence="11 13" id="KW-0742">SOS response</keyword>
<evidence type="ECO:0000256" key="3">
    <source>
        <dbReference type="ARBA" id="ARBA00020170"/>
    </source>
</evidence>
<dbReference type="InterPro" id="IPR042174">
    <property type="entry name" value="RecF_2"/>
</dbReference>
<dbReference type="PROSITE" id="PS00617">
    <property type="entry name" value="RECF_1"/>
    <property type="match status" value="1"/>
</dbReference>
<keyword evidence="9 13" id="KW-0238">DNA-binding</keyword>
<feature type="binding site" evidence="13">
    <location>
        <begin position="30"/>
        <end position="37"/>
    </location>
    <ligand>
        <name>ATP</name>
        <dbReference type="ChEBI" id="CHEBI:30616"/>
    </ligand>
</feature>
<dbReference type="NCBIfam" id="TIGR00611">
    <property type="entry name" value="recf"/>
    <property type="match status" value="1"/>
</dbReference>
<evidence type="ECO:0000256" key="15">
    <source>
        <dbReference type="SAM" id="MobiDB-lite"/>
    </source>
</evidence>
<keyword evidence="6 13" id="KW-0547">Nucleotide-binding</keyword>
<dbReference type="EMBL" id="BJYK01000013">
    <property type="protein sequence ID" value="GEN81518.1"/>
    <property type="molecule type" value="Genomic_DNA"/>
</dbReference>
<evidence type="ECO:0000259" key="16">
    <source>
        <dbReference type="Pfam" id="PF02463"/>
    </source>
</evidence>
<evidence type="ECO:0000256" key="9">
    <source>
        <dbReference type="ARBA" id="ARBA00023125"/>
    </source>
</evidence>
<name>A0A511Z242_9CELL</name>
<dbReference type="OrthoDB" id="9803889at2"/>
<evidence type="ECO:0000313" key="17">
    <source>
        <dbReference type="EMBL" id="GEN81518.1"/>
    </source>
</evidence>
<keyword evidence="4 13" id="KW-0963">Cytoplasm</keyword>
<comment type="caution">
    <text evidence="17">The sequence shown here is derived from an EMBL/GenBank/DDBJ whole genome shotgun (WGS) entry which is preliminary data.</text>
</comment>
<evidence type="ECO:0000256" key="10">
    <source>
        <dbReference type="ARBA" id="ARBA00023204"/>
    </source>
</evidence>
<dbReference type="GO" id="GO:0006302">
    <property type="term" value="P:double-strand break repair"/>
    <property type="evidence" value="ECO:0007669"/>
    <property type="project" value="TreeGrafter"/>
</dbReference>
<evidence type="ECO:0000313" key="18">
    <source>
        <dbReference type="Proteomes" id="UP000321484"/>
    </source>
</evidence>
<evidence type="ECO:0000256" key="2">
    <source>
        <dbReference type="ARBA" id="ARBA00008016"/>
    </source>
</evidence>
<dbReference type="PANTHER" id="PTHR32182">
    <property type="entry name" value="DNA REPLICATION AND REPAIR PROTEIN RECF"/>
    <property type="match status" value="1"/>
</dbReference>
<dbReference type="InterPro" id="IPR027417">
    <property type="entry name" value="P-loop_NTPase"/>
</dbReference>
<evidence type="ECO:0000256" key="14">
    <source>
        <dbReference type="RuleBase" id="RU000578"/>
    </source>
</evidence>
<dbReference type="Proteomes" id="UP000321484">
    <property type="component" value="Unassembled WGS sequence"/>
</dbReference>
<feature type="compositionally biased region" description="Low complexity" evidence="15">
    <location>
        <begin position="253"/>
        <end position="264"/>
    </location>
</feature>
<dbReference type="GO" id="GO:0009432">
    <property type="term" value="P:SOS response"/>
    <property type="evidence" value="ECO:0007669"/>
    <property type="project" value="UniProtKB-UniRule"/>
</dbReference>
<dbReference type="InterPro" id="IPR018078">
    <property type="entry name" value="DNA-binding_RecF_CS"/>
</dbReference>
<comment type="subcellular location">
    <subcellularLocation>
        <location evidence="1 13 14">Cytoplasm</location>
    </subcellularLocation>
</comment>
<reference evidence="17 18" key="1">
    <citation type="submission" date="2019-07" db="EMBL/GenBank/DDBJ databases">
        <title>Whole genome shotgun sequence of Actinotalea fermentans NBRC 105374.</title>
        <authorList>
            <person name="Hosoyama A."/>
            <person name="Uohara A."/>
            <person name="Ohji S."/>
            <person name="Ichikawa N."/>
        </authorList>
    </citation>
    <scope>NUCLEOTIDE SEQUENCE [LARGE SCALE GENOMIC DNA]</scope>
    <source>
        <strain evidence="17 18">NBRC 105374</strain>
    </source>
</reference>
<keyword evidence="7 13" id="KW-0227">DNA damage</keyword>
<evidence type="ECO:0000256" key="12">
    <source>
        <dbReference type="ARBA" id="ARBA00025401"/>
    </source>
</evidence>
<evidence type="ECO:0000256" key="1">
    <source>
        <dbReference type="ARBA" id="ARBA00004496"/>
    </source>
</evidence>